<feature type="non-terminal residue" evidence="1">
    <location>
        <position position="101"/>
    </location>
</feature>
<dbReference type="SUPFAM" id="SSF56784">
    <property type="entry name" value="HAD-like"/>
    <property type="match status" value="1"/>
</dbReference>
<dbReference type="PANTHER" id="PTHR18901:SF38">
    <property type="entry name" value="PSEUDOURIDINE-5'-PHOSPHATASE"/>
    <property type="match status" value="1"/>
</dbReference>
<evidence type="ECO:0000313" key="1">
    <source>
        <dbReference type="EMBL" id="KOB65462.1"/>
    </source>
</evidence>
<dbReference type="InterPro" id="IPR023198">
    <property type="entry name" value="PGP-like_dom2"/>
</dbReference>
<dbReference type="InterPro" id="IPR041492">
    <property type="entry name" value="HAD_2"/>
</dbReference>
<dbReference type="Proteomes" id="UP000037510">
    <property type="component" value="Unassembled WGS sequence"/>
</dbReference>
<dbReference type="Gene3D" id="1.10.150.240">
    <property type="entry name" value="Putative phosphatase, domain 2"/>
    <property type="match status" value="1"/>
</dbReference>
<dbReference type="EMBL" id="JTDY01007091">
    <property type="protein sequence ID" value="KOB65462.1"/>
    <property type="molecule type" value="Genomic_DNA"/>
</dbReference>
<comment type="caution">
    <text evidence="1">The sequence shown here is derived from an EMBL/GenBank/DDBJ whole genome shotgun (WGS) entry which is preliminary data.</text>
</comment>
<keyword evidence="2" id="KW-1185">Reference proteome</keyword>
<accession>A0A0L7KQ93</accession>
<protein>
    <submittedName>
        <fullName evidence="1">GS1-like, isoform B</fullName>
    </submittedName>
</protein>
<organism evidence="1 2">
    <name type="scientific">Operophtera brumata</name>
    <name type="common">Winter moth</name>
    <name type="synonym">Phalaena brumata</name>
    <dbReference type="NCBI Taxonomy" id="104452"/>
    <lineage>
        <taxon>Eukaryota</taxon>
        <taxon>Metazoa</taxon>
        <taxon>Ecdysozoa</taxon>
        <taxon>Arthropoda</taxon>
        <taxon>Hexapoda</taxon>
        <taxon>Insecta</taxon>
        <taxon>Pterygota</taxon>
        <taxon>Neoptera</taxon>
        <taxon>Endopterygota</taxon>
        <taxon>Lepidoptera</taxon>
        <taxon>Glossata</taxon>
        <taxon>Ditrysia</taxon>
        <taxon>Geometroidea</taxon>
        <taxon>Geometridae</taxon>
        <taxon>Larentiinae</taxon>
        <taxon>Operophtera</taxon>
    </lineage>
</organism>
<evidence type="ECO:0000313" key="2">
    <source>
        <dbReference type="Proteomes" id="UP000037510"/>
    </source>
</evidence>
<feature type="non-terminal residue" evidence="1">
    <location>
        <position position="1"/>
    </location>
</feature>
<name>A0A0L7KQ93_OPEBR</name>
<dbReference type="GO" id="GO:0016791">
    <property type="term" value="F:phosphatase activity"/>
    <property type="evidence" value="ECO:0007669"/>
    <property type="project" value="TreeGrafter"/>
</dbReference>
<dbReference type="Pfam" id="PF13419">
    <property type="entry name" value="HAD_2"/>
    <property type="match status" value="1"/>
</dbReference>
<proteinExistence type="predicted"/>
<reference evidence="1 2" key="1">
    <citation type="journal article" date="2015" name="Genome Biol. Evol.">
        <title>The genome of winter moth (Operophtera brumata) provides a genomic perspective on sexual dimorphism and phenology.</title>
        <authorList>
            <person name="Derks M.F."/>
            <person name="Smit S."/>
            <person name="Salis L."/>
            <person name="Schijlen E."/>
            <person name="Bossers A."/>
            <person name="Mateman C."/>
            <person name="Pijl A.S."/>
            <person name="de Ridder D."/>
            <person name="Groenen M.A."/>
            <person name="Visser M.E."/>
            <person name="Megens H.J."/>
        </authorList>
    </citation>
    <scope>NUCLEOTIDE SEQUENCE [LARGE SCALE GENOMIC DNA]</scope>
    <source>
        <strain evidence="1">WM2013NL</strain>
        <tissue evidence="1">Head and thorax</tissue>
    </source>
</reference>
<dbReference type="AlphaFoldDB" id="A0A0L7KQ93"/>
<dbReference type="STRING" id="104452.A0A0L7KQ93"/>
<dbReference type="InterPro" id="IPR036412">
    <property type="entry name" value="HAD-like_sf"/>
</dbReference>
<gene>
    <name evidence="1" type="ORF">OBRU01_22715</name>
</gene>
<dbReference type="PANTHER" id="PTHR18901">
    <property type="entry name" value="2-DEOXYGLUCOSE-6-PHOSPHATE PHOSPHATASE 2"/>
    <property type="match status" value="1"/>
</dbReference>
<sequence length="101" mass="12002">MKQGPRQLSNKRYKKVTHCIFDLDGTVLDSEIVYHEMIKTICKKYGKIYPRELQIRMHGRTDFDICRTVVRELELPISRDEFDRQTEEMATTMLPKAPLQK</sequence>